<keyword evidence="4" id="KW-0597">Phosphoprotein</keyword>
<keyword evidence="2 5" id="KW-0238">DNA-binding</keyword>
<comment type="caution">
    <text evidence="8">The sequence shown here is derived from an EMBL/GenBank/DDBJ whole genome shotgun (WGS) entry which is preliminary data.</text>
</comment>
<evidence type="ECO:0000313" key="8">
    <source>
        <dbReference type="EMBL" id="MBU5590595.1"/>
    </source>
</evidence>
<dbReference type="InterPro" id="IPR001867">
    <property type="entry name" value="OmpR/PhoB-type_DNA-bd"/>
</dbReference>
<accession>A0ABS6EWJ5</accession>
<evidence type="ECO:0000256" key="3">
    <source>
        <dbReference type="ARBA" id="ARBA00023163"/>
    </source>
</evidence>
<dbReference type="PROSITE" id="PS51755">
    <property type="entry name" value="OMPR_PHOB"/>
    <property type="match status" value="1"/>
</dbReference>
<dbReference type="PROSITE" id="PS50110">
    <property type="entry name" value="RESPONSE_REGULATORY"/>
    <property type="match status" value="1"/>
</dbReference>
<feature type="modified residue" description="4-aspartylphosphate" evidence="4">
    <location>
        <position position="55"/>
    </location>
</feature>
<dbReference type="SMART" id="SM00862">
    <property type="entry name" value="Trans_reg_C"/>
    <property type="match status" value="1"/>
</dbReference>
<dbReference type="Pfam" id="PF00486">
    <property type="entry name" value="Trans_reg_C"/>
    <property type="match status" value="1"/>
</dbReference>
<dbReference type="CDD" id="cd00383">
    <property type="entry name" value="trans_reg_C"/>
    <property type="match status" value="1"/>
</dbReference>
<dbReference type="CDD" id="cd17574">
    <property type="entry name" value="REC_OmpR"/>
    <property type="match status" value="1"/>
</dbReference>
<feature type="DNA-binding region" description="OmpR/PhoB-type" evidence="5">
    <location>
        <begin position="130"/>
        <end position="226"/>
    </location>
</feature>
<dbReference type="PANTHER" id="PTHR48111">
    <property type="entry name" value="REGULATOR OF RPOS"/>
    <property type="match status" value="1"/>
</dbReference>
<dbReference type="Pfam" id="PF00072">
    <property type="entry name" value="Response_reg"/>
    <property type="match status" value="1"/>
</dbReference>
<evidence type="ECO:0000259" key="7">
    <source>
        <dbReference type="PROSITE" id="PS51755"/>
    </source>
</evidence>
<sequence>MEKTILIVEDELRMRLLLRDYFKKEGFKVLEAENGLTALSIFKNEKSHINLIILDIMMPLMDGFTFCKSIREISYVPIIILTAKSDEEDKLLGYELGADDYVTKPFSPKILVAKAKALLKRSDSLDFIEKNNEEFDGLIINTLSHEVYLDEEEIYLTPKEYDLLIYLVENKGIALNRDKILDNVWGIDYFGDPRTVDTNIKRLREKLKNKSYLISTVRGSGYKFEVKK</sequence>
<dbReference type="InterPro" id="IPR001789">
    <property type="entry name" value="Sig_transdc_resp-reg_receiver"/>
</dbReference>
<evidence type="ECO:0000256" key="5">
    <source>
        <dbReference type="PROSITE-ProRule" id="PRU01091"/>
    </source>
</evidence>
<protein>
    <submittedName>
        <fullName evidence="8">Response regulator transcription factor</fullName>
    </submittedName>
</protein>
<proteinExistence type="predicted"/>
<evidence type="ECO:0000259" key="6">
    <source>
        <dbReference type="PROSITE" id="PS50110"/>
    </source>
</evidence>
<dbReference type="Proteomes" id="UP000736583">
    <property type="component" value="Unassembled WGS sequence"/>
</dbReference>
<evidence type="ECO:0000256" key="4">
    <source>
        <dbReference type="PROSITE-ProRule" id="PRU00169"/>
    </source>
</evidence>
<feature type="domain" description="OmpR/PhoB-type" evidence="7">
    <location>
        <begin position="130"/>
        <end position="226"/>
    </location>
</feature>
<gene>
    <name evidence="8" type="ORF">KQI89_02355</name>
</gene>
<keyword evidence="9" id="KW-1185">Reference proteome</keyword>
<evidence type="ECO:0000256" key="1">
    <source>
        <dbReference type="ARBA" id="ARBA00023015"/>
    </source>
</evidence>
<dbReference type="InterPro" id="IPR039420">
    <property type="entry name" value="WalR-like"/>
</dbReference>
<keyword evidence="1" id="KW-0805">Transcription regulation</keyword>
<dbReference type="SMART" id="SM00448">
    <property type="entry name" value="REC"/>
    <property type="match status" value="1"/>
</dbReference>
<dbReference type="PANTHER" id="PTHR48111:SF73">
    <property type="entry name" value="ALKALINE PHOSPHATASE SYNTHESIS TRANSCRIPTIONAL REGULATORY PROTEIN PHOP"/>
    <property type="match status" value="1"/>
</dbReference>
<reference evidence="8 9" key="1">
    <citation type="submission" date="2021-06" db="EMBL/GenBank/DDBJ databases">
        <authorList>
            <person name="Sun Q."/>
            <person name="Li D."/>
        </authorList>
    </citation>
    <scope>NUCLEOTIDE SEQUENCE [LARGE SCALE GENOMIC DNA]</scope>
    <source>
        <strain evidence="8 9">MSJ-4</strain>
    </source>
</reference>
<organism evidence="8 9">
    <name type="scientific">Clostridium simiarum</name>
    <dbReference type="NCBI Taxonomy" id="2841506"/>
    <lineage>
        <taxon>Bacteria</taxon>
        <taxon>Bacillati</taxon>
        <taxon>Bacillota</taxon>
        <taxon>Clostridia</taxon>
        <taxon>Eubacteriales</taxon>
        <taxon>Clostridiaceae</taxon>
        <taxon>Clostridium</taxon>
    </lineage>
</organism>
<keyword evidence="3" id="KW-0804">Transcription</keyword>
<name>A0ABS6EWJ5_9CLOT</name>
<dbReference type="RefSeq" id="WP_216455749.1">
    <property type="nucleotide sequence ID" value="NZ_JAHLQL010000001.1"/>
</dbReference>
<evidence type="ECO:0000256" key="2">
    <source>
        <dbReference type="ARBA" id="ARBA00023125"/>
    </source>
</evidence>
<dbReference type="EMBL" id="JAHLQL010000001">
    <property type="protein sequence ID" value="MBU5590595.1"/>
    <property type="molecule type" value="Genomic_DNA"/>
</dbReference>
<evidence type="ECO:0000313" key="9">
    <source>
        <dbReference type="Proteomes" id="UP000736583"/>
    </source>
</evidence>
<feature type="domain" description="Response regulatory" evidence="6">
    <location>
        <begin position="4"/>
        <end position="119"/>
    </location>
</feature>